<reference evidence="2 3" key="1">
    <citation type="submission" date="2018-01" db="EMBL/GenBank/DDBJ databases">
        <title>Draft genome sequence of Nonomuraea sp. KC333.</title>
        <authorList>
            <person name="Sahin N."/>
            <person name="Saygin H."/>
            <person name="Ay H."/>
        </authorList>
    </citation>
    <scope>NUCLEOTIDE SEQUENCE [LARGE SCALE GENOMIC DNA]</scope>
    <source>
        <strain evidence="2 3">KC333</strain>
    </source>
</reference>
<evidence type="ECO:0000259" key="1">
    <source>
        <dbReference type="Pfam" id="PF00266"/>
    </source>
</evidence>
<name>A0A2W2FDF1_9ACTN</name>
<dbReference type="Proteomes" id="UP000249304">
    <property type="component" value="Unassembled WGS sequence"/>
</dbReference>
<dbReference type="Gene3D" id="3.90.1150.10">
    <property type="entry name" value="Aspartate Aminotransferase, domain 1"/>
    <property type="match status" value="1"/>
</dbReference>
<keyword evidence="3" id="KW-1185">Reference proteome</keyword>
<sequence>MDIATAVKLWDADPGWLNTPSYGIPPRHAFEELQTALTQWRHGSSDWKPWDASVGRSRAAFARLVGADPADVMISSTVSQIMSVVATALPAGAEVVVPEEEFTSNLFPWMVSARVRTVPADRLADAITRDTAAVAFSLVQSATGYVAPLADIVAAARSHGALVIADGSQACGWLPVDVTGVDALACAAYKWLMAPRGAAFGYLSPGLRERMRPLAANWYGGADEGGSYYGPPLRLAGDARAFDLSPAWFSYVGAAPALELLNEIGVERIHEHDVALANRFRTGLGLEPSDTAIVSVDAPGERLEAAGIRAAVRAGKVRAGFHVYTTTDDVDRALDALT</sequence>
<proteinExistence type="predicted"/>
<accession>A0A2W2FDF1</accession>
<dbReference type="InterPro" id="IPR015424">
    <property type="entry name" value="PyrdxlP-dep_Trfase"/>
</dbReference>
<evidence type="ECO:0000313" key="3">
    <source>
        <dbReference type="Proteomes" id="UP000249304"/>
    </source>
</evidence>
<dbReference type="PANTHER" id="PTHR43586:SF21">
    <property type="entry name" value="PYRIDOXAL PHOSPHATE (PLP)-DEPENDENT ASPARTATE AMINOTRANSFERASE SUPERFAMILY"/>
    <property type="match status" value="1"/>
</dbReference>
<dbReference type="PANTHER" id="PTHR43586">
    <property type="entry name" value="CYSTEINE DESULFURASE"/>
    <property type="match status" value="1"/>
</dbReference>
<dbReference type="Pfam" id="PF00266">
    <property type="entry name" value="Aminotran_5"/>
    <property type="match status" value="1"/>
</dbReference>
<dbReference type="InterPro" id="IPR015421">
    <property type="entry name" value="PyrdxlP-dep_Trfase_major"/>
</dbReference>
<protein>
    <submittedName>
        <fullName evidence="2">Aminotransferase</fullName>
    </submittedName>
</protein>
<dbReference type="AlphaFoldDB" id="A0A2W2FDF1"/>
<dbReference type="OrthoDB" id="250246at2"/>
<feature type="domain" description="Aminotransferase class V" evidence="1">
    <location>
        <begin position="56"/>
        <end position="284"/>
    </location>
</feature>
<dbReference type="InterPro" id="IPR000192">
    <property type="entry name" value="Aminotrans_V_dom"/>
</dbReference>
<keyword evidence="2" id="KW-0032">Aminotransferase</keyword>
<dbReference type="GO" id="GO:0008483">
    <property type="term" value="F:transaminase activity"/>
    <property type="evidence" value="ECO:0007669"/>
    <property type="project" value="UniProtKB-KW"/>
</dbReference>
<organism evidence="2 3">
    <name type="scientific">Nonomuraea aridisoli</name>
    <dbReference type="NCBI Taxonomy" id="2070368"/>
    <lineage>
        <taxon>Bacteria</taxon>
        <taxon>Bacillati</taxon>
        <taxon>Actinomycetota</taxon>
        <taxon>Actinomycetes</taxon>
        <taxon>Streptosporangiales</taxon>
        <taxon>Streptosporangiaceae</taxon>
        <taxon>Nonomuraea</taxon>
    </lineage>
</organism>
<gene>
    <name evidence="2" type="ORF">C1J01_02655</name>
</gene>
<keyword evidence="2" id="KW-0808">Transferase</keyword>
<dbReference type="EMBL" id="POUD01000006">
    <property type="protein sequence ID" value="PZG22758.1"/>
    <property type="molecule type" value="Genomic_DNA"/>
</dbReference>
<dbReference type="InterPro" id="IPR015422">
    <property type="entry name" value="PyrdxlP-dep_Trfase_small"/>
</dbReference>
<dbReference type="SUPFAM" id="SSF53383">
    <property type="entry name" value="PLP-dependent transferases"/>
    <property type="match status" value="1"/>
</dbReference>
<dbReference type="RefSeq" id="WP_111175570.1">
    <property type="nucleotide sequence ID" value="NZ_POUD01000006.1"/>
</dbReference>
<dbReference type="Gene3D" id="3.40.640.10">
    <property type="entry name" value="Type I PLP-dependent aspartate aminotransferase-like (Major domain)"/>
    <property type="match status" value="1"/>
</dbReference>
<comment type="caution">
    <text evidence="2">The sequence shown here is derived from an EMBL/GenBank/DDBJ whole genome shotgun (WGS) entry which is preliminary data.</text>
</comment>
<evidence type="ECO:0000313" key="2">
    <source>
        <dbReference type="EMBL" id="PZG22758.1"/>
    </source>
</evidence>